<evidence type="ECO:0000259" key="6">
    <source>
        <dbReference type="Pfam" id="PF00171"/>
    </source>
</evidence>
<feature type="active site" evidence="5">
    <location>
        <position position="214"/>
    </location>
</feature>
<keyword evidence="3" id="KW-0520">NAD</keyword>
<dbReference type="CDD" id="cd07087">
    <property type="entry name" value="ALDH_F3-13-14_CALDH-like"/>
    <property type="match status" value="1"/>
</dbReference>
<reference evidence="7" key="1">
    <citation type="journal article" date="2011" name="Genome Res.">
        <title>Deep small RNA sequencing from the nematode Ascaris reveals conservation, functional diversification, and novel developmental profiles.</title>
        <authorList>
            <person name="Wang J."/>
            <person name="Czech B."/>
            <person name="Crunk A."/>
            <person name="Wallace A."/>
            <person name="Mitreva M."/>
            <person name="Hannon G.J."/>
            <person name="Davis R.E."/>
        </authorList>
    </citation>
    <scope>NUCLEOTIDE SEQUENCE</scope>
</reference>
<accession>F1KYA4</accession>
<dbReference type="Gene3D" id="3.40.309.10">
    <property type="entry name" value="Aldehyde Dehydrogenase, Chain A, domain 2"/>
    <property type="match status" value="1"/>
</dbReference>
<dbReference type="InterPro" id="IPR016163">
    <property type="entry name" value="Ald_DH_C"/>
</dbReference>
<dbReference type="PIRSF" id="PIRSF036492">
    <property type="entry name" value="ALDH"/>
    <property type="match status" value="1"/>
</dbReference>
<comment type="similarity">
    <text evidence="1 4">Belongs to the aldehyde dehydrogenase family.</text>
</comment>
<dbReference type="AlphaFoldDB" id="F1KYA4"/>
<dbReference type="InterPro" id="IPR015590">
    <property type="entry name" value="Aldehyde_DH_dom"/>
</dbReference>
<dbReference type="GO" id="GO:0006081">
    <property type="term" value="P:aldehyde metabolic process"/>
    <property type="evidence" value="ECO:0007669"/>
    <property type="project" value="InterPro"/>
</dbReference>
<sequence>MDSEKVSIDKIVSQLRQSFNNGIMKDYNSRRTQLVQLRKMITENEDAFCEALFNDLHKPRAETIAYETTYIINEATKAIDQLKNWMSPVKVSRNVMQIYDAAYIQKDPLGVVLIIAPWNFPLQLLLKPLCGALAAGNCVLLKPSEMAPHCEKLLAELLPKYIDAGICRVITGGPALMTEVLKQHFDHIFFTGSITVGKIIYRAAAENLTPVTLELGGKCAGIVDSGIDLDVAAKRLVWGKFVNCGQTCVTVDYVLCIDKRRTEFIDEIKRHLREMYGEDPKQSADYCRIINKRHFDRLSDLLGKTAGKIVCGGDLDRDDLYIGPTVVDEVKEDDELMKDEIFGPILPIIAVENLDAAIQFVNARPTALTIHLFSEDQKNIDRVISETTSGSVVVNDIMMQMILETLPFGGVGSSGMGRCHGKYTFDTFTHEKAVLHRTLGLEKFLWMRYPPYTESKLNWAKKAMAKWKIPFS</sequence>
<dbReference type="InterPro" id="IPR016162">
    <property type="entry name" value="Ald_DH_N"/>
</dbReference>
<dbReference type="PANTHER" id="PTHR43570">
    <property type="entry name" value="ALDEHYDE DEHYDROGENASE"/>
    <property type="match status" value="1"/>
</dbReference>
<dbReference type="InterPro" id="IPR016161">
    <property type="entry name" value="Ald_DH/histidinol_DH"/>
</dbReference>
<name>F1KYA4_ASCSU</name>
<evidence type="ECO:0000256" key="1">
    <source>
        <dbReference type="ARBA" id="ARBA00009986"/>
    </source>
</evidence>
<dbReference type="GO" id="GO:0005737">
    <property type="term" value="C:cytoplasm"/>
    <property type="evidence" value="ECO:0007669"/>
    <property type="project" value="TreeGrafter"/>
</dbReference>
<keyword evidence="2 4" id="KW-0560">Oxidoreductase</keyword>
<dbReference type="GO" id="GO:0004029">
    <property type="term" value="F:aldehyde dehydrogenase (NAD+) activity"/>
    <property type="evidence" value="ECO:0007669"/>
    <property type="project" value="TreeGrafter"/>
</dbReference>
<dbReference type="Gene3D" id="3.40.605.10">
    <property type="entry name" value="Aldehyde Dehydrogenase, Chain A, domain 1"/>
    <property type="match status" value="1"/>
</dbReference>
<proteinExistence type="evidence at transcript level"/>
<dbReference type="Pfam" id="PF00171">
    <property type="entry name" value="Aldedh"/>
    <property type="match status" value="1"/>
</dbReference>
<dbReference type="EMBL" id="JI167947">
    <property type="protein sequence ID" value="ADY42858.1"/>
    <property type="molecule type" value="mRNA"/>
</dbReference>
<feature type="active site" evidence="5">
    <location>
        <position position="248"/>
    </location>
</feature>
<dbReference type="SUPFAM" id="SSF53720">
    <property type="entry name" value="ALDH-like"/>
    <property type="match status" value="1"/>
</dbReference>
<dbReference type="FunFam" id="3.40.605.10:FF:000004">
    <property type="entry name" value="Aldehyde dehydrogenase"/>
    <property type="match status" value="1"/>
</dbReference>
<dbReference type="InterPro" id="IPR012394">
    <property type="entry name" value="Aldehyde_DH_NAD(P)"/>
</dbReference>
<organism evidence="7">
    <name type="scientific">Ascaris suum</name>
    <name type="common">Pig roundworm</name>
    <name type="synonym">Ascaris lumbricoides</name>
    <dbReference type="NCBI Taxonomy" id="6253"/>
    <lineage>
        <taxon>Eukaryota</taxon>
        <taxon>Metazoa</taxon>
        <taxon>Ecdysozoa</taxon>
        <taxon>Nematoda</taxon>
        <taxon>Chromadorea</taxon>
        <taxon>Rhabditida</taxon>
        <taxon>Spirurina</taxon>
        <taxon>Ascaridomorpha</taxon>
        <taxon>Ascaridoidea</taxon>
        <taxon>Ascarididae</taxon>
        <taxon>Ascaris</taxon>
    </lineage>
</organism>
<protein>
    <recommendedName>
        <fullName evidence="4">Aldehyde dehydrogenase</fullName>
    </recommendedName>
</protein>
<dbReference type="PANTHER" id="PTHR43570:SF16">
    <property type="entry name" value="ALDEHYDE DEHYDROGENASE TYPE III, ISOFORM Q"/>
    <property type="match status" value="1"/>
</dbReference>
<evidence type="ECO:0000256" key="2">
    <source>
        <dbReference type="ARBA" id="ARBA00023002"/>
    </source>
</evidence>
<evidence type="ECO:0000313" key="7">
    <source>
        <dbReference type="EMBL" id="ADY42858.1"/>
    </source>
</evidence>
<dbReference type="FunFam" id="3.40.309.10:FF:000003">
    <property type="entry name" value="Aldehyde dehydrogenase"/>
    <property type="match status" value="1"/>
</dbReference>
<evidence type="ECO:0000256" key="4">
    <source>
        <dbReference type="PIRNR" id="PIRNR036492"/>
    </source>
</evidence>
<evidence type="ECO:0000256" key="5">
    <source>
        <dbReference type="PIRSR" id="PIRSR036492-1"/>
    </source>
</evidence>
<feature type="domain" description="Aldehyde dehydrogenase" evidence="6">
    <location>
        <begin position="5"/>
        <end position="434"/>
    </location>
</feature>
<evidence type="ECO:0000256" key="3">
    <source>
        <dbReference type="ARBA" id="ARBA00023027"/>
    </source>
</evidence>